<dbReference type="EC" id="6.3.5.6" evidence="3"/>
<dbReference type="GO" id="GO:0050567">
    <property type="term" value="F:glutaminyl-tRNA synthase (glutamine-hydrolyzing) activity"/>
    <property type="evidence" value="ECO:0007669"/>
    <property type="project" value="UniProtKB-EC"/>
</dbReference>
<organism evidence="3 4">
    <name type="scientific">Kineococcus radiotolerans</name>
    <dbReference type="NCBI Taxonomy" id="131568"/>
    <lineage>
        <taxon>Bacteria</taxon>
        <taxon>Bacillati</taxon>
        <taxon>Actinomycetota</taxon>
        <taxon>Actinomycetes</taxon>
        <taxon>Kineosporiales</taxon>
        <taxon>Kineosporiaceae</taxon>
        <taxon>Kineococcus</taxon>
    </lineage>
</organism>
<dbReference type="GO" id="GO:0004040">
    <property type="term" value="F:amidase activity"/>
    <property type="evidence" value="ECO:0007669"/>
    <property type="project" value="UniProtKB-EC"/>
</dbReference>
<dbReference type="Pfam" id="PF01425">
    <property type="entry name" value="Amidase"/>
    <property type="match status" value="1"/>
</dbReference>
<accession>A0A7W4XZJ4</accession>
<comment type="similarity">
    <text evidence="1">Belongs to the amidase family.</text>
</comment>
<dbReference type="InterPro" id="IPR023631">
    <property type="entry name" value="Amidase_dom"/>
</dbReference>
<evidence type="ECO:0000313" key="3">
    <source>
        <dbReference type="EMBL" id="MBB2903349.1"/>
    </source>
</evidence>
<name>A0A7W4XZJ4_KINRA</name>
<reference evidence="3 4" key="2">
    <citation type="submission" date="2020-08" db="EMBL/GenBank/DDBJ databases">
        <authorList>
            <person name="Partida-Martinez L."/>
            <person name="Huntemann M."/>
            <person name="Clum A."/>
            <person name="Wang J."/>
            <person name="Palaniappan K."/>
            <person name="Ritter S."/>
            <person name="Chen I.-M."/>
            <person name="Stamatis D."/>
            <person name="Reddy T."/>
            <person name="O'Malley R."/>
            <person name="Daum C."/>
            <person name="Shapiro N."/>
            <person name="Ivanova N."/>
            <person name="Kyrpides N."/>
            <person name="Woyke T."/>
        </authorList>
    </citation>
    <scope>NUCLEOTIDE SEQUENCE [LARGE SCALE GENOMIC DNA]</scope>
    <source>
        <strain evidence="3 4">AS2.23</strain>
    </source>
</reference>
<dbReference type="AlphaFoldDB" id="A0A7W4XZJ4"/>
<keyword evidence="3" id="KW-0808">Transferase</keyword>
<feature type="domain" description="Amidase" evidence="2">
    <location>
        <begin position="26"/>
        <end position="468"/>
    </location>
</feature>
<keyword evidence="3" id="KW-0436">Ligase</keyword>
<gene>
    <name evidence="3" type="ORF">FHR75_004191</name>
</gene>
<dbReference type="EC" id="6.3.5.7" evidence="3"/>
<evidence type="ECO:0000313" key="4">
    <source>
        <dbReference type="Proteomes" id="UP000533269"/>
    </source>
</evidence>
<dbReference type="Gene3D" id="3.90.1300.10">
    <property type="entry name" value="Amidase signature (AS) domain"/>
    <property type="match status" value="1"/>
</dbReference>
<dbReference type="Proteomes" id="UP000533269">
    <property type="component" value="Unassembled WGS sequence"/>
</dbReference>
<protein>
    <submittedName>
        <fullName evidence="3">Amidase/aspartyl-tRNA(Asn)/glutamyl-tRNA(Gln) amidotransferase subunit A</fullName>
        <ecNumber evidence="3">3.5.1.4</ecNumber>
        <ecNumber evidence="3">6.3.5.6</ecNumber>
        <ecNumber evidence="3">6.3.5.7</ecNumber>
    </submittedName>
</protein>
<dbReference type="InterPro" id="IPR020556">
    <property type="entry name" value="Amidase_CS"/>
</dbReference>
<dbReference type="RefSeq" id="WP_183392966.1">
    <property type="nucleotide sequence ID" value="NZ_JACHVY010000007.1"/>
</dbReference>
<comment type="caution">
    <text evidence="3">The sequence shown here is derived from an EMBL/GenBank/DDBJ whole genome shotgun (WGS) entry which is preliminary data.</text>
</comment>
<sequence>MDTLLTWTTARLRTAFATGETTPLQALEATLEQVRSVNPAINAVVALDEAGARKAARAAGERWASGTPLSPLDGVPVSVKDSIAAVGMPWRHGTAPNDTLADSTVDAPPTARLREAGAVVFAKTAMPDFGMSASGVSSLYGITRNPWDLRRSPGGSSSGAGAALAAGIGWGAVGSDIAGSVRLPAGHCGLVALKPTQGRIPHLPSSTVRSAGPMARTVAEVSELYDVIARPDHRDELSLPTEPTEPIELTEPAETPATMPTGTIGGDWTHRRRLRVGVLLDLGYGRELDPRIVAVVRRAADVLASGSGSGSGSDGVPAEVVDIPAPFHDDPYPALDRVFQVRARTEWEAFDPAARARVQPQITRWSAAADRYAATDLERSVAAVARARTQLAAAVAGFDVVLAPVLPVLTFDAEAIGVDPEHPLAHCGYTCWFNQTGQPAAALCFGMVEGLPVGIQVIGPRFADRRVLQVAAHLESRRGFVPDWPFLPRPTAHLSARPAARPATRATADSARAVSPAVSSTALGGLTNLTDPLPA</sequence>
<dbReference type="GO" id="GO:0016740">
    <property type="term" value="F:transferase activity"/>
    <property type="evidence" value="ECO:0007669"/>
    <property type="project" value="UniProtKB-KW"/>
</dbReference>
<dbReference type="InterPro" id="IPR036928">
    <property type="entry name" value="AS_sf"/>
</dbReference>
<dbReference type="PROSITE" id="PS00571">
    <property type="entry name" value="AMIDASES"/>
    <property type="match status" value="1"/>
</dbReference>
<dbReference type="SUPFAM" id="SSF75304">
    <property type="entry name" value="Amidase signature (AS) enzymes"/>
    <property type="match status" value="1"/>
</dbReference>
<dbReference type="InterPro" id="IPR000120">
    <property type="entry name" value="Amidase"/>
</dbReference>
<dbReference type="PANTHER" id="PTHR11895:SF7">
    <property type="entry name" value="GLUTAMYL-TRNA(GLN) AMIDOTRANSFERASE SUBUNIT A, MITOCHONDRIAL"/>
    <property type="match status" value="1"/>
</dbReference>
<proteinExistence type="inferred from homology"/>
<dbReference type="PANTHER" id="PTHR11895">
    <property type="entry name" value="TRANSAMIDASE"/>
    <property type="match status" value="1"/>
</dbReference>
<evidence type="ECO:0000259" key="2">
    <source>
        <dbReference type="Pfam" id="PF01425"/>
    </source>
</evidence>
<evidence type="ECO:0000256" key="1">
    <source>
        <dbReference type="ARBA" id="ARBA00009199"/>
    </source>
</evidence>
<dbReference type="GO" id="GO:0050566">
    <property type="term" value="F:asparaginyl-tRNA synthase (glutamine-hydrolyzing) activity"/>
    <property type="evidence" value="ECO:0007669"/>
    <property type="project" value="UniProtKB-EC"/>
</dbReference>
<keyword evidence="3" id="KW-0378">Hydrolase</keyword>
<dbReference type="EC" id="3.5.1.4" evidence="3"/>
<dbReference type="EMBL" id="JACHVY010000007">
    <property type="protein sequence ID" value="MBB2903349.1"/>
    <property type="molecule type" value="Genomic_DNA"/>
</dbReference>
<reference evidence="3 4" key="1">
    <citation type="submission" date="2020-08" db="EMBL/GenBank/DDBJ databases">
        <title>The Agave Microbiome: Exploring the role of microbial communities in plant adaptations to desert environments.</title>
        <authorList>
            <person name="Partida-Martinez L.P."/>
        </authorList>
    </citation>
    <scope>NUCLEOTIDE SEQUENCE [LARGE SCALE GENOMIC DNA]</scope>
    <source>
        <strain evidence="3 4">AS2.23</strain>
    </source>
</reference>